<accession>A0A078AS58</accession>
<protein>
    <submittedName>
        <fullName evidence="3">Leucine rich repeat family protein</fullName>
    </submittedName>
</protein>
<name>A0A078AS58_STYLE</name>
<dbReference type="Proteomes" id="UP000039865">
    <property type="component" value="Unassembled WGS sequence"/>
</dbReference>
<feature type="compositionally biased region" description="Basic and acidic residues" evidence="1">
    <location>
        <begin position="86"/>
        <end position="99"/>
    </location>
</feature>
<feature type="region of interest" description="Disordered" evidence="1">
    <location>
        <begin position="1477"/>
        <end position="1506"/>
    </location>
</feature>
<feature type="compositionally biased region" description="Polar residues" evidence="1">
    <location>
        <begin position="1581"/>
        <end position="1593"/>
    </location>
</feature>
<dbReference type="Gene3D" id="1.25.40.530">
    <property type="entry name" value="MyTH4 domain"/>
    <property type="match status" value="1"/>
</dbReference>
<dbReference type="SUPFAM" id="SSF47031">
    <property type="entry name" value="Second domain of FERM"/>
    <property type="match status" value="1"/>
</dbReference>
<reference evidence="3 4" key="1">
    <citation type="submission" date="2014-06" db="EMBL/GenBank/DDBJ databases">
        <authorList>
            <person name="Swart Estienne"/>
        </authorList>
    </citation>
    <scope>NUCLEOTIDE SEQUENCE [LARGE SCALE GENOMIC DNA]</scope>
    <source>
        <strain evidence="3 4">130c</strain>
    </source>
</reference>
<feature type="region of interest" description="Disordered" evidence="1">
    <location>
        <begin position="1"/>
        <end position="20"/>
    </location>
</feature>
<dbReference type="SUPFAM" id="SSF52047">
    <property type="entry name" value="RNI-like"/>
    <property type="match status" value="1"/>
</dbReference>
<keyword evidence="4" id="KW-1185">Reference proteome</keyword>
<sequence>MSQFRQSRVIIDDNNPPPPYMKQLPQLKMPFSHIIEMMNKKTQKRRVLACDSAAQAEEYVNLMNLVNSYLNYELLFTQDDSTYQEANKKEKDEKHKTSENDQTNQSNIQQPRKSGPIFITNWVQSYNQHNGTLEFKEEVFDPENFPYLLSFGRENDSVKSLYFPGDSVLFAGNEQHWLGAVQQVLSTFSRESVTSVIFRGNFMIDQVLKSLISSIAQYERLISIEISNNGLANQSLESLGIIFSNCPLITKINLSNNLLGQGNGQQHALELFLTHLLTELDHPQNLDLSDNKFSDESLMPFIKFIFANEDCKLQLFNLENNNFSSFGKRTLLKGYSMSQNKQQLQFKCGPMPFTEASLKHAFNVQYETKVTTSKGKESEPQKVLKSMNRDNLEMRIVRKPNYGGMYLRGLPISKPDRDKLYQIFGKIETTVQLRHNVFIEDIRDLLQEISQLTFEFPRHKLEALFDVVNEKLFQSMECENIYCLEVLLDCLRFMNARNIKAEEKYQELSIIAASVAKDLLKVLNMELLDDNELNTMLDNSLNEAKRIGMRGEIIDVAITLKMLRNNFLTEMQNKSANSDDEGQGVGEDQQQLEYYDEDKTMNVYDEKYDQYVELSAEELGLTSEVEPNLGFHPFTSDYLKISNLNLNYVKKNLKEAQKFLRDEESYAYRNIFDRCYFLLCDCTEDNTQSSKAYNLAKNDQNLKLARIIFRYRNSLDNLFTSKPEPYPSQLVIRQQDGQQEGRRRSTLVSQQPNIKAEENKIHQYKYLLNKDYLEFNGTKLTHPVTKIDKNKAPQAVAFNRNIYSICETDDFTKNTLYAKIQELFEEFVVKKSKIINEDLTDEFFMQIYRQINRKNQTQSEKSAKAISNALFILAIFSRYASPSKDLFEAYEIWLNQLRDKSGTEFFRLISIVINNFNIMKQIDQNTKPYVYWPPCFAEIESVITGEPIYIQIYTPVGDVYQYSVDETTTVETLLTQNIWKEKFFAKEPDCEFYWLYQHVEKSDQFDQPLSKDKKILKLMYKNEKTQGLLQRTSGYKDNFDNSSNSPVRKYSFIKKKSTKFMRKQTIVSTMDTLQENEYQSTILLMRKRLFSALHLDKNVKTLAKKPLNFLYHQVRMDYIEKNILRRLSNYEDVSLFAALILKVKYWGKILRSKDNSLTKELIIKNIDYALPQTFMREKPQEYWVQKIQKDFDRHSLRELSIEEAQERFLNHFAHYHLAYSSYYVMTAQSLKDLTDLNMLKQFELDDGDDMMSNGSRSNRDTFLQQHMNHDLLCVINFNGISFYENLKRDKVIQRIQFDEILYVMGSSDTIKVGFINKMQVKNQDVKVDLFTTNGLNARIVAEDIIAYCQLRLAECSRNEFIEIVKRNIINIFEDMEDPFANPDDDNFSPNRSNNTFRKSSNIGQVRKSNIGAFDFLGEGDMSQASPGKEYENYQNSAKQIQLKIQQQRGHQFRLKEKLLIYLKKYPLYMQKQLATDKGSESQKNLPPLRSSSIVGPAGGAAGTSFNTKDRSSIFKMQLSTQRIEEDKEEDEDDSASIKDYYTADDVSNAYNTNNSVLIKQADKKVHSNKSDYDKYPKTSPGGLSNKSAVTQGKSINNSQISDNSSSNKGRQQPQSAGSVNSQNTNDDASSKKKSQADGDFNPTQQAVINELFKAQKGDVSPEVSEFQKKLSQSKFGSLTQLVDESSQQQDEKVDGEAMVLGQKVNYNEMDKTQKKENLNNILSAVFSILPPPPPPPK</sequence>
<feature type="compositionally biased region" description="Polar residues" evidence="1">
    <location>
        <begin position="1481"/>
        <end position="1493"/>
    </location>
</feature>
<dbReference type="Pfam" id="PF00373">
    <property type="entry name" value="FERM_M"/>
    <property type="match status" value="1"/>
</dbReference>
<dbReference type="PANTHER" id="PTHR42264">
    <property type="entry name" value="EPHRIN_REC_LIKE DOMAIN-CONTAINING PROTEIN"/>
    <property type="match status" value="1"/>
</dbReference>
<organism evidence="3 4">
    <name type="scientific">Stylonychia lemnae</name>
    <name type="common">Ciliate</name>
    <dbReference type="NCBI Taxonomy" id="5949"/>
    <lineage>
        <taxon>Eukaryota</taxon>
        <taxon>Sar</taxon>
        <taxon>Alveolata</taxon>
        <taxon>Ciliophora</taxon>
        <taxon>Intramacronucleata</taxon>
        <taxon>Spirotrichea</taxon>
        <taxon>Stichotrichia</taxon>
        <taxon>Sporadotrichida</taxon>
        <taxon>Oxytrichidae</taxon>
        <taxon>Stylonychinae</taxon>
        <taxon>Stylonychia</taxon>
    </lineage>
</organism>
<proteinExistence type="predicted"/>
<feature type="domain" description="FERM central" evidence="2">
    <location>
        <begin position="1107"/>
        <end position="1211"/>
    </location>
</feature>
<dbReference type="CDD" id="cd14473">
    <property type="entry name" value="FERM_B-lobe"/>
    <property type="match status" value="1"/>
</dbReference>
<dbReference type="InterPro" id="IPR038185">
    <property type="entry name" value="MyTH4_dom_sf"/>
</dbReference>
<evidence type="ECO:0000313" key="4">
    <source>
        <dbReference type="Proteomes" id="UP000039865"/>
    </source>
</evidence>
<dbReference type="InParanoid" id="A0A078AS58"/>
<dbReference type="PANTHER" id="PTHR42264:SF6">
    <property type="entry name" value="TRANSMEMBRANE PROTEIN"/>
    <property type="match status" value="1"/>
</dbReference>
<dbReference type="Gene3D" id="3.80.10.10">
    <property type="entry name" value="Ribonuclease Inhibitor"/>
    <property type="match status" value="1"/>
</dbReference>
<dbReference type="InterPro" id="IPR035963">
    <property type="entry name" value="FERM_2"/>
</dbReference>
<feature type="compositionally biased region" description="Polar residues" evidence="1">
    <location>
        <begin position="100"/>
        <end position="112"/>
    </location>
</feature>
<evidence type="ECO:0000259" key="2">
    <source>
        <dbReference type="Pfam" id="PF00373"/>
    </source>
</evidence>
<evidence type="ECO:0000313" key="3">
    <source>
        <dbReference type="EMBL" id="CDW85315.1"/>
    </source>
</evidence>
<dbReference type="EMBL" id="CCKQ01013623">
    <property type="protein sequence ID" value="CDW85315.1"/>
    <property type="molecule type" value="Genomic_DNA"/>
</dbReference>
<feature type="compositionally biased region" description="Low complexity" evidence="1">
    <location>
        <begin position="1594"/>
        <end position="1607"/>
    </location>
</feature>
<feature type="compositionally biased region" description="Polar residues" evidence="1">
    <location>
        <begin position="1608"/>
        <end position="1627"/>
    </location>
</feature>
<feature type="compositionally biased region" description="Basic and acidic residues" evidence="1">
    <location>
        <begin position="1561"/>
        <end position="1576"/>
    </location>
</feature>
<dbReference type="OrthoDB" id="10483113at2759"/>
<feature type="region of interest" description="Disordered" evidence="1">
    <location>
        <begin position="84"/>
        <end position="112"/>
    </location>
</feature>
<dbReference type="InterPro" id="IPR032675">
    <property type="entry name" value="LRR_dom_sf"/>
</dbReference>
<evidence type="ECO:0000256" key="1">
    <source>
        <dbReference type="SAM" id="MobiDB-lite"/>
    </source>
</evidence>
<gene>
    <name evidence="3" type="primary">Contig2169.g2337</name>
    <name evidence="3" type="ORF">STYLEM_14389</name>
</gene>
<dbReference type="InterPro" id="IPR019748">
    <property type="entry name" value="FERM_central"/>
</dbReference>
<feature type="region of interest" description="Disordered" evidence="1">
    <location>
        <begin position="1561"/>
        <end position="1640"/>
    </location>
</feature>